<dbReference type="AlphaFoldDB" id="A0A1I4TCV4"/>
<evidence type="ECO:0000256" key="1">
    <source>
        <dbReference type="SAM" id="Phobius"/>
    </source>
</evidence>
<feature type="transmembrane region" description="Helical" evidence="1">
    <location>
        <begin position="146"/>
        <end position="169"/>
    </location>
</feature>
<proteinExistence type="predicted"/>
<reference evidence="2 3" key="1">
    <citation type="submission" date="2016-10" db="EMBL/GenBank/DDBJ databases">
        <authorList>
            <person name="de Groot N.N."/>
        </authorList>
    </citation>
    <scope>NUCLEOTIDE SEQUENCE [LARGE SCALE GENOMIC DNA]</scope>
    <source>
        <strain evidence="2 3">DSM 9990</strain>
    </source>
</reference>
<accession>A0A1I4TCV4</accession>
<dbReference type="STRING" id="39841.SAMN05660836_01343"/>
<keyword evidence="3" id="KW-1185">Reference proteome</keyword>
<name>A0A1I4TCV4_9BACT</name>
<protein>
    <submittedName>
        <fullName evidence="2">Uncharacterized protein</fullName>
    </submittedName>
</protein>
<dbReference type="Proteomes" id="UP000199611">
    <property type="component" value="Unassembled WGS sequence"/>
</dbReference>
<keyword evidence="1" id="KW-1133">Transmembrane helix</keyword>
<sequence length="275" mass="32169">MEKLAFLCLSTALAVPVKAVLLHLLNLNIPILTHKTPWWNAKWVTESPWGSFVCFFVVFSFVYSCLFLLWGLIQEFAVIRLSGRRSIKNPTTVSPEEINGFLHPYRRMKWLLERLPSENLMVSCNHRLANYDVNYAGYHWNVIKKLIFLLLMSGWILSLYRFYFFASGIIQGDFTVHNLGRYVALSFRAFYHVFLACMVVFLIGYIGYRVWLHYITLMDDFFYEAFLETYGGSGRKQDSAVNDLDEIRFRILRIEKMVETLVSALHRQRANDKGS</sequence>
<evidence type="ECO:0000313" key="3">
    <source>
        <dbReference type="Proteomes" id="UP000199611"/>
    </source>
</evidence>
<gene>
    <name evidence="2" type="ORF">SAMN05660836_01343</name>
</gene>
<dbReference type="EMBL" id="FOUU01000003">
    <property type="protein sequence ID" value="SFM74387.1"/>
    <property type="molecule type" value="Genomic_DNA"/>
</dbReference>
<keyword evidence="1" id="KW-0812">Transmembrane</keyword>
<feature type="transmembrane region" description="Helical" evidence="1">
    <location>
        <begin position="189"/>
        <end position="208"/>
    </location>
</feature>
<feature type="transmembrane region" description="Helical" evidence="1">
    <location>
        <begin position="49"/>
        <end position="73"/>
    </location>
</feature>
<organism evidence="2 3">
    <name type="scientific">Thermodesulforhabdus norvegica</name>
    <dbReference type="NCBI Taxonomy" id="39841"/>
    <lineage>
        <taxon>Bacteria</taxon>
        <taxon>Pseudomonadati</taxon>
        <taxon>Thermodesulfobacteriota</taxon>
        <taxon>Syntrophobacteria</taxon>
        <taxon>Syntrophobacterales</taxon>
        <taxon>Thermodesulforhabdaceae</taxon>
        <taxon>Thermodesulforhabdus</taxon>
    </lineage>
</organism>
<evidence type="ECO:0000313" key="2">
    <source>
        <dbReference type="EMBL" id="SFM74387.1"/>
    </source>
</evidence>
<keyword evidence="1" id="KW-0472">Membrane</keyword>